<dbReference type="CDD" id="cd01392">
    <property type="entry name" value="HTH_LacI"/>
    <property type="match status" value="1"/>
</dbReference>
<feature type="domain" description="HTH lacI-type" evidence="4">
    <location>
        <begin position="6"/>
        <end position="61"/>
    </location>
</feature>
<keyword evidence="2 5" id="KW-0238">DNA-binding</keyword>
<dbReference type="Gene3D" id="3.40.50.2300">
    <property type="match status" value="2"/>
</dbReference>
<organism evidence="5 6">
    <name type="scientific">Nakamurella flavida</name>
    <dbReference type="NCBI Taxonomy" id="363630"/>
    <lineage>
        <taxon>Bacteria</taxon>
        <taxon>Bacillati</taxon>
        <taxon>Actinomycetota</taxon>
        <taxon>Actinomycetes</taxon>
        <taxon>Nakamurellales</taxon>
        <taxon>Nakamurellaceae</taxon>
        <taxon>Nakamurella</taxon>
    </lineage>
</organism>
<evidence type="ECO:0000313" key="6">
    <source>
        <dbReference type="Proteomes" id="UP000663801"/>
    </source>
</evidence>
<reference evidence="5" key="1">
    <citation type="submission" date="2021-01" db="EMBL/GenBank/DDBJ databases">
        <title>KCTC 19127 draft genome.</title>
        <authorList>
            <person name="An D."/>
        </authorList>
    </citation>
    <scope>NUCLEOTIDE SEQUENCE</scope>
    <source>
        <strain evidence="5">KCTC 19127</strain>
    </source>
</reference>
<dbReference type="InterPro" id="IPR028082">
    <property type="entry name" value="Peripla_BP_I"/>
</dbReference>
<dbReference type="EMBL" id="JAERWL010000003">
    <property type="protein sequence ID" value="MBM9475336.1"/>
    <property type="molecule type" value="Genomic_DNA"/>
</dbReference>
<proteinExistence type="predicted"/>
<dbReference type="InterPro" id="IPR046335">
    <property type="entry name" value="LacI/GalR-like_sensor"/>
</dbReference>
<evidence type="ECO:0000259" key="4">
    <source>
        <dbReference type="PROSITE" id="PS50932"/>
    </source>
</evidence>
<evidence type="ECO:0000313" key="5">
    <source>
        <dbReference type="EMBL" id="MBM9475336.1"/>
    </source>
</evidence>
<evidence type="ECO:0000256" key="3">
    <source>
        <dbReference type="ARBA" id="ARBA00023163"/>
    </source>
</evidence>
<dbReference type="SUPFAM" id="SSF47413">
    <property type="entry name" value="lambda repressor-like DNA-binding domains"/>
    <property type="match status" value="1"/>
</dbReference>
<comment type="caution">
    <text evidence="5">The sequence shown here is derived from an EMBL/GenBank/DDBJ whole genome shotgun (WGS) entry which is preliminary data.</text>
</comment>
<evidence type="ECO:0000256" key="2">
    <source>
        <dbReference type="ARBA" id="ARBA00023125"/>
    </source>
</evidence>
<name>A0A939C1T4_9ACTN</name>
<dbReference type="InterPro" id="IPR000843">
    <property type="entry name" value="HTH_LacI"/>
</dbReference>
<dbReference type="GO" id="GO:0000976">
    <property type="term" value="F:transcription cis-regulatory region binding"/>
    <property type="evidence" value="ECO:0007669"/>
    <property type="project" value="TreeGrafter"/>
</dbReference>
<dbReference type="PANTHER" id="PTHR30146:SF109">
    <property type="entry name" value="HTH-TYPE TRANSCRIPTIONAL REGULATOR GALS"/>
    <property type="match status" value="1"/>
</dbReference>
<dbReference type="Pfam" id="PF00356">
    <property type="entry name" value="LacI"/>
    <property type="match status" value="1"/>
</dbReference>
<dbReference type="Proteomes" id="UP000663801">
    <property type="component" value="Unassembled WGS sequence"/>
</dbReference>
<dbReference type="AlphaFoldDB" id="A0A939C1T4"/>
<dbReference type="GO" id="GO:0003700">
    <property type="term" value="F:DNA-binding transcription factor activity"/>
    <property type="evidence" value="ECO:0007669"/>
    <property type="project" value="TreeGrafter"/>
</dbReference>
<dbReference type="PROSITE" id="PS50932">
    <property type="entry name" value="HTH_LACI_2"/>
    <property type="match status" value="1"/>
</dbReference>
<sequence length="335" mass="35260">MTARQATLRDVAQLTGFHVSTVSRVLRGDAARISPETIASVEAAAADVGYRVNRWAASLRSGRTGIVGVLVPRITDIVLATVFEAIQREAAGHGIQAVVNSTWDVIDDRNARIENYRAERVDGLIVADARLVDPYLRGLYDEGFPLVLVSRGSRGLPSVTGDDRTGGALAAAHLVDRGCRRLAVLAGPSYATTAAHRSAGFRAEAARRGVPVDTTFVVHSGFDVAGGRQGMTELLTRGRPDGVFAVNDFSAIGAMGVLRERGLAVGEDIAVVGYNDMPISAELSVPLSSVRVDLEQMGVAAFAALNEVLGGRQASSTRLRPVLMPRASSGSTATS</sequence>
<keyword evidence="6" id="KW-1185">Reference proteome</keyword>
<dbReference type="PANTHER" id="PTHR30146">
    <property type="entry name" value="LACI-RELATED TRANSCRIPTIONAL REPRESSOR"/>
    <property type="match status" value="1"/>
</dbReference>
<keyword evidence="3" id="KW-0804">Transcription</keyword>
<dbReference type="RefSeq" id="WP_205255496.1">
    <property type="nucleotide sequence ID" value="NZ_BAAAPV010000001.1"/>
</dbReference>
<accession>A0A939C1T4</accession>
<dbReference type="Pfam" id="PF13377">
    <property type="entry name" value="Peripla_BP_3"/>
    <property type="match status" value="1"/>
</dbReference>
<evidence type="ECO:0000256" key="1">
    <source>
        <dbReference type="ARBA" id="ARBA00023015"/>
    </source>
</evidence>
<protein>
    <submittedName>
        <fullName evidence="5">LacI family DNA-binding transcriptional regulator</fullName>
    </submittedName>
</protein>
<dbReference type="InterPro" id="IPR010982">
    <property type="entry name" value="Lambda_DNA-bd_dom_sf"/>
</dbReference>
<dbReference type="Gene3D" id="1.10.260.40">
    <property type="entry name" value="lambda repressor-like DNA-binding domains"/>
    <property type="match status" value="1"/>
</dbReference>
<keyword evidence="1" id="KW-0805">Transcription regulation</keyword>
<gene>
    <name evidence="5" type="ORF">JL107_02645</name>
</gene>
<dbReference type="SUPFAM" id="SSF53822">
    <property type="entry name" value="Periplasmic binding protein-like I"/>
    <property type="match status" value="1"/>
</dbReference>
<dbReference type="SMART" id="SM00354">
    <property type="entry name" value="HTH_LACI"/>
    <property type="match status" value="1"/>
</dbReference>